<dbReference type="AlphaFoldDB" id="A0A8H5H8M1"/>
<keyword evidence="3" id="KW-1185">Reference proteome</keyword>
<organism evidence="2 3">
    <name type="scientific">Collybiopsis confluens</name>
    <dbReference type="NCBI Taxonomy" id="2823264"/>
    <lineage>
        <taxon>Eukaryota</taxon>
        <taxon>Fungi</taxon>
        <taxon>Dikarya</taxon>
        <taxon>Basidiomycota</taxon>
        <taxon>Agaricomycotina</taxon>
        <taxon>Agaricomycetes</taxon>
        <taxon>Agaricomycetidae</taxon>
        <taxon>Agaricales</taxon>
        <taxon>Marasmiineae</taxon>
        <taxon>Omphalotaceae</taxon>
        <taxon>Collybiopsis</taxon>
    </lineage>
</organism>
<sequence length="185" mass="20765">MLLLAYDLRVGRLPFRDSHPILAFSFSSPPHSPVYLLTVPETVRSQVAPQVGKAVQDPLKFLDETDLGIVNHIGMDGSAGFQVEISMLWDRLGQIETEAERLKEEKRSLAAELQVRTQALDIASDRVKGLTEENKAYQQKVESLDHEFSTTSEKFRSSGVLFNRNVLPFQETTLITKSEGYGENI</sequence>
<evidence type="ECO:0000256" key="1">
    <source>
        <dbReference type="SAM" id="Coils"/>
    </source>
</evidence>
<dbReference type="OrthoDB" id="3246510at2759"/>
<name>A0A8H5H8M1_9AGAR</name>
<evidence type="ECO:0000313" key="3">
    <source>
        <dbReference type="Proteomes" id="UP000518752"/>
    </source>
</evidence>
<proteinExistence type="predicted"/>
<comment type="caution">
    <text evidence="2">The sequence shown here is derived from an EMBL/GenBank/DDBJ whole genome shotgun (WGS) entry which is preliminary data.</text>
</comment>
<reference evidence="2 3" key="1">
    <citation type="journal article" date="2020" name="ISME J.">
        <title>Uncovering the hidden diversity of litter-decomposition mechanisms in mushroom-forming fungi.</title>
        <authorList>
            <person name="Floudas D."/>
            <person name="Bentzer J."/>
            <person name="Ahren D."/>
            <person name="Johansson T."/>
            <person name="Persson P."/>
            <person name="Tunlid A."/>
        </authorList>
    </citation>
    <scope>NUCLEOTIDE SEQUENCE [LARGE SCALE GENOMIC DNA]</scope>
    <source>
        <strain evidence="2 3">CBS 406.79</strain>
    </source>
</reference>
<protein>
    <submittedName>
        <fullName evidence="2">Uncharacterized protein</fullName>
    </submittedName>
</protein>
<accession>A0A8H5H8M1</accession>
<dbReference type="EMBL" id="JAACJN010000074">
    <property type="protein sequence ID" value="KAF5378709.1"/>
    <property type="molecule type" value="Genomic_DNA"/>
</dbReference>
<keyword evidence="1" id="KW-0175">Coiled coil</keyword>
<feature type="coiled-coil region" evidence="1">
    <location>
        <begin position="92"/>
        <end position="147"/>
    </location>
</feature>
<gene>
    <name evidence="2" type="ORF">D9757_010775</name>
</gene>
<evidence type="ECO:0000313" key="2">
    <source>
        <dbReference type="EMBL" id="KAF5378709.1"/>
    </source>
</evidence>
<dbReference type="Proteomes" id="UP000518752">
    <property type="component" value="Unassembled WGS sequence"/>
</dbReference>